<dbReference type="Pfam" id="PF00795">
    <property type="entry name" value="CN_hydrolase"/>
    <property type="match status" value="1"/>
</dbReference>
<evidence type="ECO:0000313" key="7">
    <source>
        <dbReference type="EMBL" id="KGN98463.1"/>
    </source>
</evidence>
<comment type="caution">
    <text evidence="7">The sequence shown here is derived from an EMBL/GenBank/DDBJ whole genome shotgun (WGS) entry which is preliminary data.</text>
</comment>
<dbReference type="PROSITE" id="PS50263">
    <property type="entry name" value="CN_HYDROLASE"/>
    <property type="match status" value="1"/>
</dbReference>
<organism evidence="7 8">
    <name type="scientific">Porphyromonas gingivicanis</name>
    <dbReference type="NCBI Taxonomy" id="266762"/>
    <lineage>
        <taxon>Bacteria</taxon>
        <taxon>Pseudomonadati</taxon>
        <taxon>Bacteroidota</taxon>
        <taxon>Bacteroidia</taxon>
        <taxon>Bacteroidales</taxon>
        <taxon>Porphyromonadaceae</taxon>
        <taxon>Porphyromonas</taxon>
    </lineage>
</organism>
<evidence type="ECO:0000256" key="5">
    <source>
        <dbReference type="ARBA" id="ARBA00072139"/>
    </source>
</evidence>
<gene>
    <name evidence="7" type="ORF">HQ36_02320</name>
</gene>
<sequence length="269" mass="30960">MSETLKVALAQVDIVWEKPSENLEIICTRAFEAARQGAEVIVFPEVMTTGFSMRLERVAEDLPSYSLARVREIAREANIAIVSSILIKEEGKYYNRVYMITPQGEEYYQDKRHLFRMGGEAKCVSPATHRTIFSYKGWRILLIACYDLRFPVWCRNKSNEYDLLIDVANWPEPRRVVWSTLLRARAMENISYVCGVNRVGVDPEGFVYTGDSALIDSRGKELILCPSKEEILQVVTLEKAPLLRMREKFPAWMDIDPFTLDLSAPYPIY</sequence>
<evidence type="ECO:0000313" key="8">
    <source>
        <dbReference type="Proteomes" id="UP000030134"/>
    </source>
</evidence>
<dbReference type="GO" id="GO:0106008">
    <property type="term" value="F:2-oxoglutaramate amidase activity"/>
    <property type="evidence" value="ECO:0007669"/>
    <property type="project" value="TreeGrafter"/>
</dbReference>
<name>A0A0A2G5B5_9PORP</name>
<evidence type="ECO:0000256" key="3">
    <source>
        <dbReference type="ARBA" id="ARBA00039118"/>
    </source>
</evidence>
<keyword evidence="8" id="KW-1185">Reference proteome</keyword>
<dbReference type="Gene3D" id="3.60.110.10">
    <property type="entry name" value="Carbon-nitrogen hydrolase"/>
    <property type="match status" value="1"/>
</dbReference>
<protein>
    <recommendedName>
        <fullName evidence="5">Omega-amidase YafV</fullName>
        <ecNumber evidence="3">3.5.1.3</ecNumber>
    </recommendedName>
</protein>
<dbReference type="InterPro" id="IPR036526">
    <property type="entry name" value="C-N_Hydrolase_sf"/>
</dbReference>
<evidence type="ECO:0000256" key="1">
    <source>
        <dbReference type="ARBA" id="ARBA00010613"/>
    </source>
</evidence>
<dbReference type="PANTHER" id="PTHR47799">
    <property type="entry name" value="OMEGA-AMIDASE YAFV"/>
    <property type="match status" value="1"/>
</dbReference>
<dbReference type="SUPFAM" id="SSF56317">
    <property type="entry name" value="Carbon-nitrogen hydrolase"/>
    <property type="match status" value="1"/>
</dbReference>
<dbReference type="STRING" id="266762.HQ36_02320"/>
<dbReference type="EC" id="3.5.1.3" evidence="3"/>
<evidence type="ECO:0000256" key="2">
    <source>
        <dbReference type="ARBA" id="ARBA00022801"/>
    </source>
</evidence>
<dbReference type="InterPro" id="IPR052737">
    <property type="entry name" value="Omega-amidase_YafV"/>
</dbReference>
<evidence type="ECO:0000256" key="4">
    <source>
        <dbReference type="ARBA" id="ARBA00052904"/>
    </source>
</evidence>
<comment type="catalytic activity">
    <reaction evidence="4">
        <text>a monoamide of a dicarboxylate + H2O = a dicarboxylate + NH4(+)</text>
        <dbReference type="Rhea" id="RHEA:11716"/>
        <dbReference type="ChEBI" id="CHEBI:15377"/>
        <dbReference type="ChEBI" id="CHEBI:28938"/>
        <dbReference type="ChEBI" id="CHEBI:28965"/>
        <dbReference type="ChEBI" id="CHEBI:77450"/>
        <dbReference type="EC" id="3.5.1.3"/>
    </reaction>
</comment>
<comment type="similarity">
    <text evidence="1">Belongs to the carbon-nitrogen hydrolase superfamily. NIT1/NIT2 family.</text>
</comment>
<dbReference type="AlphaFoldDB" id="A0A0A2G5B5"/>
<keyword evidence="2 7" id="KW-0378">Hydrolase</keyword>
<dbReference type="CDD" id="cd07575">
    <property type="entry name" value="Xc-1258_like"/>
    <property type="match status" value="1"/>
</dbReference>
<dbReference type="PANTHER" id="PTHR47799:SF1">
    <property type="entry name" value="OMEGA-AMIDASE YAFV"/>
    <property type="match status" value="1"/>
</dbReference>
<dbReference type="FunFam" id="3.60.110.10:FF:000004">
    <property type="entry name" value="Carbon-nitrogen hydrolase"/>
    <property type="match status" value="1"/>
</dbReference>
<evidence type="ECO:0000259" key="6">
    <source>
        <dbReference type="PROSITE" id="PS50263"/>
    </source>
</evidence>
<feature type="domain" description="CN hydrolase" evidence="6">
    <location>
        <begin position="5"/>
        <end position="239"/>
    </location>
</feature>
<dbReference type="eggNOG" id="COG0388">
    <property type="taxonomic scope" value="Bacteria"/>
</dbReference>
<dbReference type="GO" id="GO:0050152">
    <property type="term" value="F:omega-amidase activity"/>
    <property type="evidence" value="ECO:0007669"/>
    <property type="project" value="UniProtKB-EC"/>
</dbReference>
<reference evidence="7 8" key="1">
    <citation type="submission" date="2014-08" db="EMBL/GenBank/DDBJ databases">
        <title>Porphyromonas gingivicanis strain:COT-022_OH1391 Genome sequencing.</title>
        <authorList>
            <person name="Wallis C."/>
            <person name="Deusch O."/>
            <person name="O'Flynn C."/>
            <person name="Davis I."/>
            <person name="Jospin G."/>
            <person name="Darling A.E."/>
            <person name="Coil D.A."/>
            <person name="Alexiev A."/>
            <person name="Horsfall A."/>
            <person name="Kirkwood N."/>
            <person name="Harris S."/>
            <person name="Eisen J.A."/>
        </authorList>
    </citation>
    <scope>NUCLEOTIDE SEQUENCE [LARGE SCALE GENOMIC DNA]</scope>
    <source>
        <strain evidence="8">COT-022 OH1391</strain>
    </source>
</reference>
<dbReference type="InterPro" id="IPR003010">
    <property type="entry name" value="C-N_Hydrolase"/>
</dbReference>
<proteinExistence type="inferred from homology"/>
<accession>A0A0A2G5B5</accession>
<dbReference type="EMBL" id="JQZW01000006">
    <property type="protein sequence ID" value="KGN98463.1"/>
    <property type="molecule type" value="Genomic_DNA"/>
</dbReference>
<dbReference type="Proteomes" id="UP000030134">
    <property type="component" value="Unassembled WGS sequence"/>
</dbReference>